<keyword evidence="1" id="KW-0732">Signal</keyword>
<proteinExistence type="predicted"/>
<reference evidence="4" key="1">
    <citation type="journal article" date="2014" name="Nucleic Acids Res.">
        <title>The evolutionary dynamics of variant antigen genes in Babesia reveal a history of genomic innovation underlying host-parasite interaction.</title>
        <authorList>
            <person name="Jackson A.P."/>
            <person name="Otto T.D."/>
            <person name="Darby A."/>
            <person name="Ramaprasad A."/>
            <person name="Xia D."/>
            <person name="Echaide I.E."/>
            <person name="Farber M."/>
            <person name="Gahlot S."/>
            <person name="Gamble J."/>
            <person name="Gupta D."/>
            <person name="Gupta Y."/>
            <person name="Jackson L."/>
            <person name="Malandrin L."/>
            <person name="Malas T.B."/>
            <person name="Moussa E."/>
            <person name="Nair M."/>
            <person name="Reid A.J."/>
            <person name="Sanders M."/>
            <person name="Sharma J."/>
            <person name="Tracey A."/>
            <person name="Quail M.A."/>
            <person name="Weir W."/>
            <person name="Wastling J.M."/>
            <person name="Hall N."/>
            <person name="Willadsen P."/>
            <person name="Lingelbach K."/>
            <person name="Shiels B."/>
            <person name="Tait A."/>
            <person name="Berriman M."/>
            <person name="Allred D.R."/>
            <person name="Pain A."/>
        </authorList>
    </citation>
    <scope>NUCLEOTIDE SEQUENCE [LARGE SCALE GENOMIC DNA]</scope>
    <source>
        <strain evidence="4">Bond</strain>
    </source>
</reference>
<sequence length="182" mass="20461">MTSLVFIVATILGCVSQTDGSRIRKSYTDTQLDLFKDIAKNLKEESEHIPTTAQVVENMKRLDDAEFKRLDERIAKETAQLSEEHSSCGTVNYERDYSHACPSEWTLQADGSCWGEHYTGPCEAIQTFKLFTKADKTKFEHRCCAFWPARGSRKRSVSTSALIGGLHGIVDPHDGHIVPPRQ</sequence>
<dbReference type="KEGG" id="bbig:BBBOND_0300360"/>
<dbReference type="EMBL" id="LK391709">
    <property type="protein sequence ID" value="CDR96131.1"/>
    <property type="molecule type" value="Genomic_DNA"/>
</dbReference>
<evidence type="ECO:0000259" key="2">
    <source>
        <dbReference type="SMART" id="SM01099"/>
    </source>
</evidence>
<dbReference type="SMART" id="SM01099">
    <property type="entry name" value="CPW_WPC"/>
    <property type="match status" value="1"/>
</dbReference>
<dbReference type="InterPro" id="IPR006387">
    <property type="entry name" value="CPW_WPC_dom"/>
</dbReference>
<name>A0A061D5Z4_BABBI</name>
<dbReference type="RefSeq" id="XP_012768317.1">
    <property type="nucleotide sequence ID" value="XM_012912863.1"/>
</dbReference>
<accession>A0A061D5Z4</accession>
<feature type="chain" id="PRO_5001596004" evidence="1">
    <location>
        <begin position="21"/>
        <end position="182"/>
    </location>
</feature>
<feature type="signal peptide" evidence="1">
    <location>
        <begin position="1"/>
        <end position="20"/>
    </location>
</feature>
<evidence type="ECO:0000256" key="1">
    <source>
        <dbReference type="SAM" id="SignalP"/>
    </source>
</evidence>
<organism evidence="3 4">
    <name type="scientific">Babesia bigemina</name>
    <dbReference type="NCBI Taxonomy" id="5866"/>
    <lineage>
        <taxon>Eukaryota</taxon>
        <taxon>Sar</taxon>
        <taxon>Alveolata</taxon>
        <taxon>Apicomplexa</taxon>
        <taxon>Aconoidasida</taxon>
        <taxon>Piroplasmida</taxon>
        <taxon>Babesiidae</taxon>
        <taxon>Babesia</taxon>
    </lineage>
</organism>
<dbReference type="NCBIfam" id="TIGR01492">
    <property type="entry name" value="CPW_WPC"/>
    <property type="match status" value="1"/>
</dbReference>
<dbReference type="GeneID" id="24564672"/>
<protein>
    <submittedName>
        <fullName evidence="3">Plasmodium falciparum CPW-WPC domain containing protein, putative</fullName>
    </submittedName>
</protein>
<gene>
    <name evidence="3" type="ORF">BBBOND_0300360</name>
</gene>
<evidence type="ECO:0000313" key="4">
    <source>
        <dbReference type="Proteomes" id="UP000033188"/>
    </source>
</evidence>
<dbReference type="Proteomes" id="UP000033188">
    <property type="component" value="Chromosome 3"/>
</dbReference>
<dbReference type="OrthoDB" id="364977at2759"/>
<evidence type="ECO:0000313" key="3">
    <source>
        <dbReference type="EMBL" id="CDR96131.1"/>
    </source>
</evidence>
<feature type="domain" description="CPW-WPC" evidence="2">
    <location>
        <begin position="94"/>
        <end position="151"/>
    </location>
</feature>
<keyword evidence="4" id="KW-1185">Reference proteome</keyword>
<dbReference type="OMA" id="KHKPHVC"/>
<dbReference type="AlphaFoldDB" id="A0A061D5Z4"/>
<dbReference type="Pfam" id="PF09717">
    <property type="entry name" value="CPW_WPC"/>
    <property type="match status" value="1"/>
</dbReference>
<dbReference type="VEuPathDB" id="PiroplasmaDB:BBBOND_0300360"/>